<feature type="transmembrane region" description="Helical" evidence="1">
    <location>
        <begin position="67"/>
        <end position="85"/>
    </location>
</feature>
<evidence type="ECO:0000313" key="3">
    <source>
        <dbReference type="EMBL" id="RBQ21779.1"/>
    </source>
</evidence>
<gene>
    <name evidence="3" type="ORF">DP939_03550</name>
</gene>
<feature type="transmembrane region" description="Helical" evidence="1">
    <location>
        <begin position="265"/>
        <end position="284"/>
    </location>
</feature>
<dbReference type="AlphaFoldDB" id="A0A366M8A8"/>
<protein>
    <submittedName>
        <fullName evidence="3">Acyltransferase</fullName>
    </submittedName>
</protein>
<feature type="transmembrane region" description="Helical" evidence="1">
    <location>
        <begin position="207"/>
        <end position="229"/>
    </location>
</feature>
<dbReference type="GO" id="GO:0016747">
    <property type="term" value="F:acyltransferase activity, transferring groups other than amino-acyl groups"/>
    <property type="evidence" value="ECO:0007669"/>
    <property type="project" value="InterPro"/>
</dbReference>
<dbReference type="InterPro" id="IPR050879">
    <property type="entry name" value="Acyltransferase_3"/>
</dbReference>
<feature type="transmembrane region" description="Helical" evidence="1">
    <location>
        <begin position="330"/>
        <end position="352"/>
    </location>
</feature>
<feature type="transmembrane region" description="Helical" evidence="1">
    <location>
        <begin position="144"/>
        <end position="168"/>
    </location>
</feature>
<evidence type="ECO:0000313" key="4">
    <source>
        <dbReference type="Proteomes" id="UP000253303"/>
    </source>
</evidence>
<feature type="domain" description="Acyltransferase 3" evidence="2">
    <location>
        <begin position="26"/>
        <end position="346"/>
    </location>
</feature>
<proteinExistence type="predicted"/>
<keyword evidence="1" id="KW-1133">Transmembrane helix</keyword>
<dbReference type="RefSeq" id="WP_113978776.1">
    <property type="nucleotide sequence ID" value="NZ_QMEY01000001.1"/>
</dbReference>
<comment type="caution">
    <text evidence="3">The sequence shown here is derived from an EMBL/GenBank/DDBJ whole genome shotgun (WGS) entry which is preliminary data.</text>
</comment>
<keyword evidence="1" id="KW-0812">Transmembrane</keyword>
<dbReference type="PANTHER" id="PTHR23028:SF131">
    <property type="entry name" value="BLR2367 PROTEIN"/>
    <property type="match status" value="1"/>
</dbReference>
<dbReference type="GO" id="GO:0000271">
    <property type="term" value="P:polysaccharide biosynthetic process"/>
    <property type="evidence" value="ECO:0007669"/>
    <property type="project" value="TreeGrafter"/>
</dbReference>
<evidence type="ECO:0000259" key="2">
    <source>
        <dbReference type="Pfam" id="PF01757"/>
    </source>
</evidence>
<sequence>MAEGRSGSPQVTGVVSARQPPVRLPSLTGLRWFAAFAVFGFHIRNIGLTDEPVIARLLSVLFGPGSSGVPFFFILSGMVLTWSARGGMPATAFWRRRAARILPNHVITWVGALALLYVAGEAVAPGPALSGLFLTQAWVPDEGYYFAANTPAWSLSCELAFYAAFPLLLPVVRRIPKNRLWAAAALLLAGVWLVPLATLALPTEPGYWFVWIFPIPRALEFALGMTIALMVQEGRWRGPGLLVSGALVVAAYFTVPYVWPAWSWVAWMAGPYAVLIAAAATSDVRGSRSPLRARSLVWLGEVSFAFYLVHATVIRVVARLAGEHLPTSAAVAIMLATLVLAVATAWALYRLVERPLERRLGRPRLTG</sequence>
<keyword evidence="3" id="KW-0012">Acyltransferase</keyword>
<accession>A0A366M8A8</accession>
<reference evidence="3 4" key="1">
    <citation type="submission" date="2018-06" db="EMBL/GenBank/DDBJ databases">
        <title>Sphaerisporangium craniellae sp. nov., isolated from a marine sponge in the South China Sea.</title>
        <authorList>
            <person name="Li L."/>
        </authorList>
    </citation>
    <scope>NUCLEOTIDE SEQUENCE [LARGE SCALE GENOMIC DNA]</scope>
    <source>
        <strain evidence="3 4">LHW63015</strain>
    </source>
</reference>
<evidence type="ECO:0000256" key="1">
    <source>
        <dbReference type="SAM" id="Phobius"/>
    </source>
</evidence>
<feature type="transmembrane region" description="Helical" evidence="1">
    <location>
        <begin position="106"/>
        <end position="124"/>
    </location>
</feature>
<dbReference type="InterPro" id="IPR002656">
    <property type="entry name" value="Acyl_transf_3_dom"/>
</dbReference>
<keyword evidence="1" id="KW-0472">Membrane</keyword>
<dbReference type="Proteomes" id="UP000253303">
    <property type="component" value="Unassembled WGS sequence"/>
</dbReference>
<keyword evidence="4" id="KW-1185">Reference proteome</keyword>
<keyword evidence="3" id="KW-0808">Transferase</keyword>
<dbReference type="EMBL" id="QMEY01000001">
    <property type="protein sequence ID" value="RBQ21779.1"/>
    <property type="molecule type" value="Genomic_DNA"/>
</dbReference>
<dbReference type="Pfam" id="PF01757">
    <property type="entry name" value="Acyl_transf_3"/>
    <property type="match status" value="1"/>
</dbReference>
<feature type="transmembrane region" description="Helical" evidence="1">
    <location>
        <begin position="296"/>
        <end position="318"/>
    </location>
</feature>
<feature type="transmembrane region" description="Helical" evidence="1">
    <location>
        <begin position="180"/>
        <end position="201"/>
    </location>
</feature>
<name>A0A366M8A8_9ACTN</name>
<feature type="transmembrane region" description="Helical" evidence="1">
    <location>
        <begin position="29"/>
        <end position="47"/>
    </location>
</feature>
<dbReference type="PANTHER" id="PTHR23028">
    <property type="entry name" value="ACETYLTRANSFERASE"/>
    <property type="match status" value="1"/>
</dbReference>
<organism evidence="3 4">
    <name type="scientific">Spongiactinospora rosea</name>
    <dbReference type="NCBI Taxonomy" id="2248750"/>
    <lineage>
        <taxon>Bacteria</taxon>
        <taxon>Bacillati</taxon>
        <taxon>Actinomycetota</taxon>
        <taxon>Actinomycetes</taxon>
        <taxon>Streptosporangiales</taxon>
        <taxon>Streptosporangiaceae</taxon>
        <taxon>Spongiactinospora</taxon>
    </lineage>
</organism>
<dbReference type="GO" id="GO:0016020">
    <property type="term" value="C:membrane"/>
    <property type="evidence" value="ECO:0007669"/>
    <property type="project" value="TreeGrafter"/>
</dbReference>
<feature type="transmembrane region" description="Helical" evidence="1">
    <location>
        <begin position="241"/>
        <end position="259"/>
    </location>
</feature>